<evidence type="ECO:0000313" key="1">
    <source>
        <dbReference type="EMBL" id="JAH48579.1"/>
    </source>
</evidence>
<reference evidence="1" key="2">
    <citation type="journal article" date="2015" name="Fish Shellfish Immunol.">
        <title>Early steps in the European eel (Anguilla anguilla)-Vibrio vulnificus interaction in the gills: Role of the RtxA13 toxin.</title>
        <authorList>
            <person name="Callol A."/>
            <person name="Pajuelo D."/>
            <person name="Ebbesson L."/>
            <person name="Teles M."/>
            <person name="MacKenzie S."/>
            <person name="Amaro C."/>
        </authorList>
    </citation>
    <scope>NUCLEOTIDE SEQUENCE</scope>
</reference>
<sequence length="33" mass="3896">MNIILFSVSNFLLKSLEPNDNEIRCQRLKMKLS</sequence>
<protein>
    <submittedName>
        <fullName evidence="1">Uncharacterized protein</fullName>
    </submittedName>
</protein>
<accession>A0A0E9T4N6</accession>
<organism evidence="1">
    <name type="scientific">Anguilla anguilla</name>
    <name type="common">European freshwater eel</name>
    <name type="synonym">Muraena anguilla</name>
    <dbReference type="NCBI Taxonomy" id="7936"/>
    <lineage>
        <taxon>Eukaryota</taxon>
        <taxon>Metazoa</taxon>
        <taxon>Chordata</taxon>
        <taxon>Craniata</taxon>
        <taxon>Vertebrata</taxon>
        <taxon>Euteleostomi</taxon>
        <taxon>Actinopterygii</taxon>
        <taxon>Neopterygii</taxon>
        <taxon>Teleostei</taxon>
        <taxon>Anguilliformes</taxon>
        <taxon>Anguillidae</taxon>
        <taxon>Anguilla</taxon>
    </lineage>
</organism>
<name>A0A0E9T4N6_ANGAN</name>
<dbReference type="AlphaFoldDB" id="A0A0E9T4N6"/>
<reference evidence="1" key="1">
    <citation type="submission" date="2014-11" db="EMBL/GenBank/DDBJ databases">
        <authorList>
            <person name="Amaro Gonzalez C."/>
        </authorList>
    </citation>
    <scope>NUCLEOTIDE SEQUENCE</scope>
</reference>
<proteinExistence type="predicted"/>
<dbReference type="EMBL" id="GBXM01059998">
    <property type="protein sequence ID" value="JAH48579.1"/>
    <property type="molecule type" value="Transcribed_RNA"/>
</dbReference>